<organism evidence="1 2">
    <name type="scientific">Candidatus Magnetobacterium casense</name>
    <dbReference type="NCBI Taxonomy" id="1455061"/>
    <lineage>
        <taxon>Bacteria</taxon>
        <taxon>Pseudomonadati</taxon>
        <taxon>Nitrospirota</taxon>
        <taxon>Thermodesulfovibrionia</taxon>
        <taxon>Thermodesulfovibrionales</taxon>
        <taxon>Candidatus Magnetobacteriaceae</taxon>
        <taxon>Candidatus Magnetobacterium</taxon>
    </lineage>
</organism>
<reference evidence="1 2" key="1">
    <citation type="journal article" date="2020" name="J Geophys Res Biogeosci">
        <title>Magnetotaxis as an Adaptation to Enable Bacterial Shuttling of Microbial Sulfur and Sulfur Cycling Across Aquatic Oxic#Anoxic Interfaces.</title>
        <authorList>
            <person name="Li J."/>
            <person name="Liu P."/>
            <person name="Wang J."/>
            <person name="Roberts A.P."/>
            <person name="Pan Y."/>
        </authorList>
    </citation>
    <scope>NUCLEOTIDE SEQUENCE [LARGE SCALE GENOMIC DNA]</scope>
    <source>
        <strain evidence="1 2">MYR-1_YQ</strain>
    </source>
</reference>
<protein>
    <submittedName>
        <fullName evidence="1">Uncharacterized protein</fullName>
    </submittedName>
</protein>
<dbReference type="EMBL" id="JABXWD010000146">
    <property type="protein sequence ID" value="MBV6341755.1"/>
    <property type="molecule type" value="Genomic_DNA"/>
</dbReference>
<keyword evidence="2" id="KW-1185">Reference proteome</keyword>
<comment type="caution">
    <text evidence="1">The sequence shown here is derived from an EMBL/GenBank/DDBJ whole genome shotgun (WGS) entry which is preliminary data.</text>
</comment>
<sequence>MTKRRCDTCNRWLPGIAYVELDFVGTFCCDCVMDWALRVINYETVWRMWDDYTRHSEWGEIYEVIDSNLDWMDMRDLWWSLLKVTAFWDWKRP</sequence>
<dbReference type="Proteomes" id="UP001196980">
    <property type="component" value="Unassembled WGS sequence"/>
</dbReference>
<name>A0ABS6RZH1_9BACT</name>
<proteinExistence type="predicted"/>
<evidence type="ECO:0000313" key="2">
    <source>
        <dbReference type="Proteomes" id="UP001196980"/>
    </source>
</evidence>
<dbReference type="RefSeq" id="WP_218252384.1">
    <property type="nucleotide sequence ID" value="NZ_JABXWD010000146.1"/>
</dbReference>
<gene>
    <name evidence="1" type="ORF">HWQ67_09165</name>
</gene>
<accession>A0ABS6RZH1</accession>
<evidence type="ECO:0000313" key="1">
    <source>
        <dbReference type="EMBL" id="MBV6341755.1"/>
    </source>
</evidence>